<protein>
    <submittedName>
        <fullName evidence="1">Uncharacterized protein</fullName>
    </submittedName>
</protein>
<keyword evidence="2" id="KW-1185">Reference proteome</keyword>
<evidence type="ECO:0000313" key="2">
    <source>
        <dbReference type="Proteomes" id="UP001234989"/>
    </source>
</evidence>
<dbReference type="AlphaFoldDB" id="A0AAF0QDY9"/>
<accession>A0AAF0QDY9</accession>
<dbReference type="Proteomes" id="UP001234989">
    <property type="component" value="Chromosome 3"/>
</dbReference>
<reference evidence="1" key="1">
    <citation type="submission" date="2023-08" db="EMBL/GenBank/DDBJ databases">
        <title>A de novo genome assembly of Solanum verrucosum Schlechtendal, a Mexican diploid species geographically isolated from the other diploid A-genome species in potato relatives.</title>
        <authorList>
            <person name="Hosaka K."/>
        </authorList>
    </citation>
    <scope>NUCLEOTIDE SEQUENCE</scope>
    <source>
        <tissue evidence="1">Young leaves</tissue>
    </source>
</reference>
<proteinExistence type="predicted"/>
<organism evidence="1 2">
    <name type="scientific">Solanum verrucosum</name>
    <dbReference type="NCBI Taxonomy" id="315347"/>
    <lineage>
        <taxon>Eukaryota</taxon>
        <taxon>Viridiplantae</taxon>
        <taxon>Streptophyta</taxon>
        <taxon>Embryophyta</taxon>
        <taxon>Tracheophyta</taxon>
        <taxon>Spermatophyta</taxon>
        <taxon>Magnoliopsida</taxon>
        <taxon>eudicotyledons</taxon>
        <taxon>Gunneridae</taxon>
        <taxon>Pentapetalae</taxon>
        <taxon>asterids</taxon>
        <taxon>lamiids</taxon>
        <taxon>Solanales</taxon>
        <taxon>Solanaceae</taxon>
        <taxon>Solanoideae</taxon>
        <taxon>Solaneae</taxon>
        <taxon>Solanum</taxon>
    </lineage>
</organism>
<sequence length="366" mass="41839">MGMDFPAAWNEQIRHVLVEFVDRHNPVMMEIEAVILLEHRQLLHTINMSEVTDQRALHSSPNQLQVVLVIQEDEEVEMTVINSDDIIPLHNSNELEKQIVDHEEDDLWHVDPLLTHIQNSDIEASLWETKLEGNIEAFVKEMWANTFLLIGSEFITSLKEIPKANPREQRSFIGSFSPGDLHRHVYSTEPPSETVPRFLEANGRPGNFYIMGQEGAERGCNLYWRTPTHLKFCLRLEGELVKLLSCDQEVTGSSCGNNLLQKYRVKFVLGRKIISNFLLYFQLLLHLQNKMYLYVVLPSILGTPPVHHCHISLNGVTSSSSSGWELAHFFLFFFYVKDLNSSFRPAQLSDSLTKSATLNIAATTPQ</sequence>
<name>A0AAF0QDY9_SOLVR</name>
<dbReference type="EMBL" id="CP133614">
    <property type="protein sequence ID" value="WMV22002.1"/>
    <property type="molecule type" value="Genomic_DNA"/>
</dbReference>
<evidence type="ECO:0000313" key="1">
    <source>
        <dbReference type="EMBL" id="WMV22002.1"/>
    </source>
</evidence>
<gene>
    <name evidence="1" type="ORF">MTR67_015387</name>
</gene>